<reference evidence="1" key="1">
    <citation type="submission" date="2024-07" db="EMBL/GenBank/DDBJ databases">
        <authorList>
            <person name="Biller S.J."/>
        </authorList>
    </citation>
    <scope>NUCLEOTIDE SEQUENCE</scope>
    <source>
        <strain evidence="1">WC2429</strain>
    </source>
</reference>
<gene>
    <name evidence="1" type="ORF">AB3G32_14570</name>
</gene>
<protein>
    <submittedName>
        <fullName evidence="1">Uncharacterized protein</fullName>
    </submittedName>
</protein>
<name>A0AB39WKC9_9FLAO</name>
<accession>A0AB39WKC9</accession>
<dbReference type="EMBL" id="CP165627">
    <property type="protein sequence ID" value="XDV01540.1"/>
    <property type="molecule type" value="Genomic_DNA"/>
</dbReference>
<dbReference type="AlphaFoldDB" id="A0AB39WKC9"/>
<evidence type="ECO:0000313" key="1">
    <source>
        <dbReference type="EMBL" id="XDV01540.1"/>
    </source>
</evidence>
<organism evidence="1">
    <name type="scientific">Flavobacterium sp. WC2429</name>
    <dbReference type="NCBI Taxonomy" id="3234140"/>
    <lineage>
        <taxon>Bacteria</taxon>
        <taxon>Pseudomonadati</taxon>
        <taxon>Bacteroidota</taxon>
        <taxon>Flavobacteriia</taxon>
        <taxon>Flavobacteriales</taxon>
        <taxon>Flavobacteriaceae</taxon>
        <taxon>Flavobacterium</taxon>
    </lineage>
</organism>
<dbReference type="RefSeq" id="WP_369765206.1">
    <property type="nucleotide sequence ID" value="NZ_CP165627.1"/>
</dbReference>
<sequence>MLKILKPISTNFKELKKLNVFLEKNKIELHQTVYNGIIYFINGKFYKYYQEGQYPASLPPLIEGCYVECDSNGSTDYYQE</sequence>
<proteinExistence type="predicted"/>